<keyword evidence="5" id="KW-0597">Phosphoprotein</keyword>
<dbReference type="EC" id="2.7.13.3" evidence="3"/>
<dbReference type="GO" id="GO:0009055">
    <property type="term" value="F:electron transfer activity"/>
    <property type="evidence" value="ECO:0007669"/>
    <property type="project" value="InterPro"/>
</dbReference>
<comment type="catalytic activity">
    <reaction evidence="1">
        <text>ATP + protein L-histidine = ADP + protein N-phospho-L-histidine.</text>
        <dbReference type="EC" id="2.7.13.3"/>
    </reaction>
</comment>
<evidence type="ECO:0000256" key="2">
    <source>
        <dbReference type="ARBA" id="ARBA00004651"/>
    </source>
</evidence>
<name>A0AA96WBX9_9CYAN</name>
<organism evidence="18">
    <name type="scientific">Leptolyngbya sp. NK1-12</name>
    <dbReference type="NCBI Taxonomy" id="2547451"/>
    <lineage>
        <taxon>Bacteria</taxon>
        <taxon>Bacillati</taxon>
        <taxon>Cyanobacteriota</taxon>
        <taxon>Cyanophyceae</taxon>
        <taxon>Leptolyngbyales</taxon>
        <taxon>Leptolyngbyaceae</taxon>
        <taxon>Leptolyngbya group</taxon>
        <taxon>Leptolyngbya</taxon>
    </lineage>
</organism>
<dbReference type="PROSITE" id="PS50885">
    <property type="entry name" value="HAMP"/>
    <property type="match status" value="1"/>
</dbReference>
<keyword evidence="11 14" id="KW-0408">Iron</keyword>
<feature type="transmembrane region" description="Helical" evidence="15">
    <location>
        <begin position="20"/>
        <end position="41"/>
    </location>
</feature>
<evidence type="ECO:0000259" key="17">
    <source>
        <dbReference type="PROSITE" id="PS51007"/>
    </source>
</evidence>
<dbReference type="GO" id="GO:0020037">
    <property type="term" value="F:heme binding"/>
    <property type="evidence" value="ECO:0007669"/>
    <property type="project" value="InterPro"/>
</dbReference>
<evidence type="ECO:0000256" key="9">
    <source>
        <dbReference type="ARBA" id="ARBA00022777"/>
    </source>
</evidence>
<proteinExistence type="predicted"/>
<dbReference type="InterPro" id="IPR050398">
    <property type="entry name" value="HssS/ArlS-like"/>
</dbReference>
<keyword evidence="6" id="KW-0808">Transferase</keyword>
<sequence length="319" mass="35969">MALPFASSFRDLDLARKFSLLLFLVFLGGIIVSGVALSTILNRNAQDVISSKALMMMETMNSVRHYTNNQVRPELEGRLVSEFLPETVPAYSAREVFEKLRESRTYSDFFYKEATLNPTNLRDKADGFEAQIVDRFRQDANLPEVRGFRDTPSGELFYIARPIAITAASCLQCHSTPDVAPVSMIERYGTANGFGWKLNEIVGAQIISVPAQQVLKNSRQAFFLIMGTITGIFALATLLVNLWLRRYVARPLKRMAQAAEAVSTGDLDAEFEWNSKDEVGSLAEAFRRMKTSLVMAMKRLDRYRISKRTMNTEGRSSEF</sequence>
<evidence type="ECO:0000256" key="15">
    <source>
        <dbReference type="SAM" id="Phobius"/>
    </source>
</evidence>
<evidence type="ECO:0000256" key="13">
    <source>
        <dbReference type="ARBA" id="ARBA00023136"/>
    </source>
</evidence>
<evidence type="ECO:0000256" key="7">
    <source>
        <dbReference type="ARBA" id="ARBA00022723"/>
    </source>
</evidence>
<evidence type="ECO:0000313" key="18">
    <source>
        <dbReference type="EMBL" id="WNZ22105.1"/>
    </source>
</evidence>
<dbReference type="InterPro" id="IPR021796">
    <property type="entry name" value="Tll0287-like_dom"/>
</dbReference>
<evidence type="ECO:0000256" key="3">
    <source>
        <dbReference type="ARBA" id="ARBA00012438"/>
    </source>
</evidence>
<evidence type="ECO:0000256" key="5">
    <source>
        <dbReference type="ARBA" id="ARBA00022553"/>
    </source>
</evidence>
<dbReference type="GO" id="GO:0005886">
    <property type="term" value="C:plasma membrane"/>
    <property type="evidence" value="ECO:0007669"/>
    <property type="project" value="UniProtKB-SubCell"/>
</dbReference>
<accession>A0AA96WBX9</accession>
<dbReference type="GO" id="GO:0005524">
    <property type="term" value="F:ATP binding"/>
    <property type="evidence" value="ECO:0007669"/>
    <property type="project" value="UniProtKB-KW"/>
</dbReference>
<dbReference type="SUPFAM" id="SSF158472">
    <property type="entry name" value="HAMP domain-like"/>
    <property type="match status" value="1"/>
</dbReference>
<dbReference type="PROSITE" id="PS51007">
    <property type="entry name" value="CYTC"/>
    <property type="match status" value="1"/>
</dbReference>
<feature type="transmembrane region" description="Helical" evidence="15">
    <location>
        <begin position="221"/>
        <end position="244"/>
    </location>
</feature>
<dbReference type="Pfam" id="PF11845">
    <property type="entry name" value="Tll0287-like"/>
    <property type="match status" value="1"/>
</dbReference>
<keyword evidence="12" id="KW-0902">Two-component regulatory system</keyword>
<dbReference type="AlphaFoldDB" id="A0AA96WBX9"/>
<dbReference type="Gene3D" id="6.10.340.10">
    <property type="match status" value="1"/>
</dbReference>
<dbReference type="RefSeq" id="WP_316433488.1">
    <property type="nucleotide sequence ID" value="NZ_CP053586.1"/>
</dbReference>
<keyword evidence="15" id="KW-0812">Transmembrane</keyword>
<keyword evidence="8" id="KW-0547">Nucleotide-binding</keyword>
<dbReference type="EMBL" id="CP053586">
    <property type="protein sequence ID" value="WNZ22105.1"/>
    <property type="molecule type" value="Genomic_DNA"/>
</dbReference>
<dbReference type="InterPro" id="IPR009056">
    <property type="entry name" value="Cyt_c-like_dom"/>
</dbReference>
<keyword evidence="7 14" id="KW-0479">Metal-binding</keyword>
<dbReference type="InterPro" id="IPR003660">
    <property type="entry name" value="HAMP_dom"/>
</dbReference>
<keyword evidence="4" id="KW-1003">Cell membrane</keyword>
<dbReference type="GO" id="GO:0004673">
    <property type="term" value="F:protein histidine kinase activity"/>
    <property type="evidence" value="ECO:0007669"/>
    <property type="project" value="UniProtKB-EC"/>
</dbReference>
<keyword evidence="9" id="KW-0418">Kinase</keyword>
<evidence type="ECO:0000256" key="1">
    <source>
        <dbReference type="ARBA" id="ARBA00000085"/>
    </source>
</evidence>
<evidence type="ECO:0000256" key="14">
    <source>
        <dbReference type="PROSITE-ProRule" id="PRU00433"/>
    </source>
</evidence>
<evidence type="ECO:0000256" key="10">
    <source>
        <dbReference type="ARBA" id="ARBA00022840"/>
    </source>
</evidence>
<evidence type="ECO:0000256" key="8">
    <source>
        <dbReference type="ARBA" id="ARBA00022741"/>
    </source>
</evidence>
<dbReference type="SMART" id="SM00304">
    <property type="entry name" value="HAMP"/>
    <property type="match status" value="1"/>
</dbReference>
<evidence type="ECO:0000256" key="4">
    <source>
        <dbReference type="ARBA" id="ARBA00022475"/>
    </source>
</evidence>
<keyword evidence="15" id="KW-1133">Transmembrane helix</keyword>
<evidence type="ECO:0000256" key="12">
    <source>
        <dbReference type="ARBA" id="ARBA00023012"/>
    </source>
</evidence>
<comment type="subcellular location">
    <subcellularLocation>
        <location evidence="2">Cell membrane</location>
        <topology evidence="2">Multi-pass membrane protein</topology>
    </subcellularLocation>
</comment>
<gene>
    <name evidence="18" type="ORF">HJG54_03950</name>
</gene>
<dbReference type="GO" id="GO:0046872">
    <property type="term" value="F:metal ion binding"/>
    <property type="evidence" value="ECO:0007669"/>
    <property type="project" value="UniProtKB-KW"/>
</dbReference>
<dbReference type="Pfam" id="PF00672">
    <property type="entry name" value="HAMP"/>
    <property type="match status" value="1"/>
</dbReference>
<keyword evidence="10" id="KW-0067">ATP-binding</keyword>
<evidence type="ECO:0000256" key="6">
    <source>
        <dbReference type="ARBA" id="ARBA00022679"/>
    </source>
</evidence>
<protein>
    <recommendedName>
        <fullName evidence="3">histidine kinase</fullName>
        <ecNumber evidence="3">2.7.13.3</ecNumber>
    </recommendedName>
</protein>
<dbReference type="PANTHER" id="PTHR45528">
    <property type="entry name" value="SENSOR HISTIDINE KINASE CPXA"/>
    <property type="match status" value="1"/>
</dbReference>
<reference evidence="18" key="1">
    <citation type="submission" date="2020-05" db="EMBL/GenBank/DDBJ databases">
        <authorList>
            <person name="Zhu T."/>
            <person name="Keshari N."/>
            <person name="Lu X."/>
        </authorList>
    </citation>
    <scope>NUCLEOTIDE SEQUENCE</scope>
    <source>
        <strain evidence="18">NK1-12</strain>
    </source>
</reference>
<evidence type="ECO:0000256" key="11">
    <source>
        <dbReference type="ARBA" id="ARBA00023004"/>
    </source>
</evidence>
<dbReference type="PANTHER" id="PTHR45528:SF1">
    <property type="entry name" value="SENSOR HISTIDINE KINASE CPXA"/>
    <property type="match status" value="1"/>
</dbReference>
<keyword evidence="13 15" id="KW-0472">Membrane</keyword>
<evidence type="ECO:0000259" key="16">
    <source>
        <dbReference type="PROSITE" id="PS50885"/>
    </source>
</evidence>
<feature type="domain" description="Cytochrome c" evidence="17">
    <location>
        <begin position="149"/>
        <end position="278"/>
    </location>
</feature>
<dbReference type="GO" id="GO:0000160">
    <property type="term" value="P:phosphorelay signal transduction system"/>
    <property type="evidence" value="ECO:0007669"/>
    <property type="project" value="UniProtKB-KW"/>
</dbReference>
<keyword evidence="14" id="KW-0349">Heme</keyword>
<feature type="domain" description="HAMP" evidence="16">
    <location>
        <begin position="246"/>
        <end position="298"/>
    </location>
</feature>
<dbReference type="CDD" id="cd06225">
    <property type="entry name" value="HAMP"/>
    <property type="match status" value="1"/>
</dbReference>